<evidence type="ECO:0008006" key="3">
    <source>
        <dbReference type="Google" id="ProtNLM"/>
    </source>
</evidence>
<evidence type="ECO:0000313" key="1">
    <source>
        <dbReference type="EMBL" id="GAU39697.1"/>
    </source>
</evidence>
<dbReference type="EMBL" id="DF973773">
    <property type="protein sequence ID" value="GAU39697.1"/>
    <property type="molecule type" value="Genomic_DNA"/>
</dbReference>
<keyword evidence="2" id="KW-1185">Reference proteome</keyword>
<dbReference type="InterPro" id="IPR053151">
    <property type="entry name" value="RNase_H-like"/>
</dbReference>
<evidence type="ECO:0000313" key="2">
    <source>
        <dbReference type="Proteomes" id="UP000242715"/>
    </source>
</evidence>
<dbReference type="CDD" id="cd06222">
    <property type="entry name" value="RNase_H_like"/>
    <property type="match status" value="1"/>
</dbReference>
<proteinExistence type="predicted"/>
<dbReference type="PANTHER" id="PTHR47723">
    <property type="entry name" value="OS05G0353850 PROTEIN"/>
    <property type="match status" value="1"/>
</dbReference>
<name>A0A2Z6PA23_TRISU</name>
<dbReference type="PANTHER" id="PTHR47723:SF19">
    <property type="entry name" value="POLYNUCLEOTIDYL TRANSFERASE, RIBONUCLEASE H-LIKE SUPERFAMILY PROTEIN"/>
    <property type="match status" value="1"/>
</dbReference>
<sequence length="213" mass="24171">MEGEDPLSVLVYSMMMMMITNSIKAHMRLGSSLCDLCCTVEETCIHALRDCEWVRLLWLSVVPVAAHVMFFGADIQRWIYMNLNGDIRCINNIRWEDFWATACHSIWMWRNRELHNDDFNIAARPIINIMNSISDYYQARMTSCMVTKLPRAISLIGWKLPAEGRVKIKINMDGACKDGHTAGCGGVIRDGRGWWCGGFAKHVGSCSAFVAEL</sequence>
<dbReference type="AlphaFoldDB" id="A0A2Z6PA23"/>
<dbReference type="Proteomes" id="UP000242715">
    <property type="component" value="Unassembled WGS sequence"/>
</dbReference>
<reference evidence="2" key="1">
    <citation type="journal article" date="2017" name="Front. Plant Sci.">
        <title>Climate Clever Clovers: New Paradigm to Reduce the Environmental Footprint of Ruminants by Breeding Low Methanogenic Forages Utilizing Haplotype Variation.</title>
        <authorList>
            <person name="Kaur P."/>
            <person name="Appels R."/>
            <person name="Bayer P.E."/>
            <person name="Keeble-Gagnere G."/>
            <person name="Wang J."/>
            <person name="Hirakawa H."/>
            <person name="Shirasawa K."/>
            <person name="Vercoe P."/>
            <person name="Stefanova K."/>
            <person name="Durmic Z."/>
            <person name="Nichols P."/>
            <person name="Revell C."/>
            <person name="Isobe S.N."/>
            <person name="Edwards D."/>
            <person name="Erskine W."/>
        </authorList>
    </citation>
    <scope>NUCLEOTIDE SEQUENCE [LARGE SCALE GENOMIC DNA]</scope>
    <source>
        <strain evidence="2">cv. Daliak</strain>
    </source>
</reference>
<gene>
    <name evidence="1" type="ORF">TSUD_321110</name>
</gene>
<dbReference type="OrthoDB" id="965185at2759"/>
<dbReference type="InterPro" id="IPR044730">
    <property type="entry name" value="RNase_H-like_dom_plant"/>
</dbReference>
<protein>
    <recommendedName>
        <fullName evidence="3">Reverse transcriptase zinc-binding domain-containing protein</fullName>
    </recommendedName>
</protein>
<organism evidence="1 2">
    <name type="scientific">Trifolium subterraneum</name>
    <name type="common">Subterranean clover</name>
    <dbReference type="NCBI Taxonomy" id="3900"/>
    <lineage>
        <taxon>Eukaryota</taxon>
        <taxon>Viridiplantae</taxon>
        <taxon>Streptophyta</taxon>
        <taxon>Embryophyta</taxon>
        <taxon>Tracheophyta</taxon>
        <taxon>Spermatophyta</taxon>
        <taxon>Magnoliopsida</taxon>
        <taxon>eudicotyledons</taxon>
        <taxon>Gunneridae</taxon>
        <taxon>Pentapetalae</taxon>
        <taxon>rosids</taxon>
        <taxon>fabids</taxon>
        <taxon>Fabales</taxon>
        <taxon>Fabaceae</taxon>
        <taxon>Papilionoideae</taxon>
        <taxon>50 kb inversion clade</taxon>
        <taxon>NPAAA clade</taxon>
        <taxon>Hologalegina</taxon>
        <taxon>IRL clade</taxon>
        <taxon>Trifolieae</taxon>
        <taxon>Trifolium</taxon>
    </lineage>
</organism>
<accession>A0A2Z6PA23</accession>